<evidence type="ECO:0000313" key="3">
    <source>
        <dbReference type="EMBL" id="MBK6005147.1"/>
    </source>
</evidence>
<dbReference type="RefSeq" id="WP_201166500.1">
    <property type="nucleotide sequence ID" value="NZ_JAEPWM010000001.1"/>
</dbReference>
<keyword evidence="1" id="KW-1133">Transmembrane helix</keyword>
<sequence length="199" mass="20816">MSLPLFRPILLASVLALAGAAQAATMTAPVDASGNFTVTDTTGPGTPRTYSFRIDPTTAPTPSIYYDNSVPDQSVADIKIDIAAAYSTTAARLSTASTCDSFNCPGATASSTQLTLRSVSPFDYLAVNFGANELFFHWASPIQNAVLTAVNGFPEGLTNYRSYLTTPVPGALALFLGALGFLGLRRKVVQPRGAEPMAA</sequence>
<dbReference type="InterPro" id="IPR013424">
    <property type="entry name" value="Ice-binding_C"/>
</dbReference>
<keyword evidence="4" id="KW-1185">Reference proteome</keyword>
<dbReference type="Proteomes" id="UP000630528">
    <property type="component" value="Unassembled WGS sequence"/>
</dbReference>
<keyword evidence="2" id="KW-0732">Signal</keyword>
<evidence type="ECO:0000256" key="2">
    <source>
        <dbReference type="SAM" id="SignalP"/>
    </source>
</evidence>
<keyword evidence="1" id="KW-0812">Transmembrane</keyword>
<dbReference type="NCBIfam" id="TIGR02595">
    <property type="entry name" value="PEP_CTERM"/>
    <property type="match status" value="1"/>
</dbReference>
<proteinExistence type="predicted"/>
<feature type="signal peptide" evidence="2">
    <location>
        <begin position="1"/>
        <end position="23"/>
    </location>
</feature>
<dbReference type="AlphaFoldDB" id="A0A934WLI9"/>
<comment type="caution">
    <text evidence="3">The sequence shown here is derived from an EMBL/GenBank/DDBJ whole genome shotgun (WGS) entry which is preliminary data.</text>
</comment>
<gene>
    <name evidence="3" type="ORF">JJB11_03505</name>
</gene>
<evidence type="ECO:0000313" key="4">
    <source>
        <dbReference type="Proteomes" id="UP000630528"/>
    </source>
</evidence>
<reference evidence="3" key="2">
    <citation type="submission" date="2021-01" db="EMBL/GenBank/DDBJ databases">
        <authorList>
            <person name="Kang M."/>
        </authorList>
    </citation>
    <scope>NUCLEOTIDE SEQUENCE</scope>
    <source>
        <strain evidence="3">KACC 17527</strain>
    </source>
</reference>
<feature type="transmembrane region" description="Helical" evidence="1">
    <location>
        <begin position="163"/>
        <end position="184"/>
    </location>
</feature>
<evidence type="ECO:0000256" key="1">
    <source>
        <dbReference type="SAM" id="Phobius"/>
    </source>
</evidence>
<dbReference type="EMBL" id="JAEPWM010000001">
    <property type="protein sequence ID" value="MBK6005147.1"/>
    <property type="molecule type" value="Genomic_DNA"/>
</dbReference>
<reference evidence="3" key="1">
    <citation type="journal article" date="2012" name="J. Microbiol. Biotechnol.">
        <title>Ramlibacter ginsenosidimutans sp. nov., with ginsenoside-converting activity.</title>
        <authorList>
            <person name="Wang L."/>
            <person name="An D.S."/>
            <person name="Kim S.G."/>
            <person name="Jin F.X."/>
            <person name="Kim S.C."/>
            <person name="Lee S.T."/>
            <person name="Im W.T."/>
        </authorList>
    </citation>
    <scope>NUCLEOTIDE SEQUENCE</scope>
    <source>
        <strain evidence="3">KACC 17527</strain>
    </source>
</reference>
<protein>
    <submittedName>
        <fullName evidence="3">PEP-CTERM sorting domain-containing protein</fullName>
    </submittedName>
</protein>
<keyword evidence="1" id="KW-0472">Membrane</keyword>
<accession>A0A934WLI9</accession>
<name>A0A934WLI9_9BURK</name>
<organism evidence="3 4">
    <name type="scientific">Ramlibacter ginsenosidimutans</name>
    <dbReference type="NCBI Taxonomy" id="502333"/>
    <lineage>
        <taxon>Bacteria</taxon>
        <taxon>Pseudomonadati</taxon>
        <taxon>Pseudomonadota</taxon>
        <taxon>Betaproteobacteria</taxon>
        <taxon>Burkholderiales</taxon>
        <taxon>Comamonadaceae</taxon>
        <taxon>Ramlibacter</taxon>
    </lineage>
</organism>
<feature type="chain" id="PRO_5037543239" evidence="2">
    <location>
        <begin position="24"/>
        <end position="199"/>
    </location>
</feature>